<feature type="binding site" evidence="7 10">
    <location>
        <position position="302"/>
    </location>
    <ligand>
        <name>Mg(2+)</name>
        <dbReference type="ChEBI" id="CHEBI:18420"/>
    </ligand>
</feature>
<comment type="cofactor">
    <cofactor evidence="7 10">
        <name>Mg(2+)</name>
        <dbReference type="ChEBI" id="CHEBI:18420"/>
    </cofactor>
    <text evidence="7 10">Binds 1 Mg(2+) ion per subunit.</text>
</comment>
<dbReference type="InterPro" id="IPR005854">
    <property type="entry name" value="PurF"/>
</dbReference>
<reference evidence="14" key="2">
    <citation type="submission" date="2021-08" db="EMBL/GenBank/DDBJ databases">
        <authorList>
            <person name="Dalcin Martins P."/>
        </authorList>
    </citation>
    <scope>NUCLEOTIDE SEQUENCE</scope>
    <source>
        <strain evidence="14">MAG_39</strain>
    </source>
</reference>
<dbReference type="AlphaFoldDB" id="A0A953J348"/>
<sequence length="477" mass="52834">MKIKSCRTPAAFFHDIHEECGVFGVYNHPEAANLTYLGLYALQHRGQEGAGICSSDGKHLHIEKSMGLVADIFNEKRLKRLPGSIAIGHNRYSTAGGGGLKNVQPLLANYALGSIAIAHNGNLVNAEQRKRELEAEGAIFQSTSDSEVILHLIARARSENPYERIAEAVRNVSGAFSLLFLRENELIAVRDAFGVRPLSIGKVDDGYVVASETCAFDLIGAEYVRDVEPGEMVIINEQGLHSHKALHSPRRAFCVFEFIYFARPDSYLFNHTCVNTMRKEMGRQLARESMVDADVVIPVPDSGVPAAIGFSETSRIPFDFGLIRNHYIGRTFIEPKQSIRHFGVKIKLNPVRDLLQGKRVVVVDDSIVRGTTSKKIVKMIREVGGAKEVHMRICSPPTVGPCFYGIDTPTRQELIASSHMTEEIRKYITANSLAYLSLGGLKSIIPHSGDYCTACFDNKYPITFPKDSKEQLELVFP</sequence>
<protein>
    <recommendedName>
        <fullName evidence="7">Amidophosphoribosyltransferase</fullName>
        <shortName evidence="7">ATase</shortName>
        <ecNumber evidence="7">2.4.2.14</ecNumber>
    </recommendedName>
    <alternativeName>
        <fullName evidence="7">Glutamine phosphoribosylpyrophosphate amidotransferase</fullName>
        <shortName evidence="7">GPATase</shortName>
    </alternativeName>
</protein>
<feature type="binding site" evidence="7 11">
    <location>
        <position position="254"/>
    </location>
    <ligand>
        <name>[4Fe-4S] cluster</name>
        <dbReference type="ChEBI" id="CHEBI:49883"/>
    </ligand>
</feature>
<keyword evidence="3 7" id="KW-0328">Glycosyltransferase</keyword>
<dbReference type="GO" id="GO:0004044">
    <property type="term" value="F:amidophosphoribosyltransferase activity"/>
    <property type="evidence" value="ECO:0007669"/>
    <property type="project" value="UniProtKB-UniRule"/>
</dbReference>
<comment type="function">
    <text evidence="7">Catalyzes the formation of phosphoribosylamine from phosphoribosylpyrophosphate (PRPP) and glutamine.</text>
</comment>
<feature type="domain" description="Glutamine amidotransferase type-2" evidence="13">
    <location>
        <begin position="20"/>
        <end position="238"/>
    </location>
</feature>
<comment type="similarity">
    <text evidence="2 7 8">In the C-terminal section; belongs to the purine/pyrimidine phosphoribosyltransferase family.</text>
</comment>
<dbReference type="PIRSF" id="PIRSF000485">
    <property type="entry name" value="Amd_phspho_trans"/>
    <property type="match status" value="1"/>
</dbReference>
<evidence type="ECO:0000256" key="7">
    <source>
        <dbReference type="HAMAP-Rule" id="MF_01931"/>
    </source>
</evidence>
<feature type="binding site" evidence="7 11">
    <location>
        <position position="455"/>
    </location>
    <ligand>
        <name>[4Fe-4S] cluster</name>
        <dbReference type="ChEBI" id="CHEBI:49883"/>
    </ligand>
</feature>
<dbReference type="InterPro" id="IPR029057">
    <property type="entry name" value="PRTase-like"/>
</dbReference>
<dbReference type="SUPFAM" id="SSF56235">
    <property type="entry name" value="N-terminal nucleophile aminohydrolases (Ntn hydrolases)"/>
    <property type="match status" value="1"/>
</dbReference>
<evidence type="ECO:0000313" key="15">
    <source>
        <dbReference type="Proteomes" id="UP000705867"/>
    </source>
</evidence>
<dbReference type="GO" id="GO:0051539">
    <property type="term" value="F:4 iron, 4 sulfur cluster binding"/>
    <property type="evidence" value="ECO:0007669"/>
    <property type="project" value="UniProtKB-KW"/>
</dbReference>
<dbReference type="NCBIfam" id="TIGR01134">
    <property type="entry name" value="purF"/>
    <property type="match status" value="1"/>
</dbReference>
<evidence type="ECO:0000256" key="5">
    <source>
        <dbReference type="ARBA" id="ARBA00022755"/>
    </source>
</evidence>
<feature type="binding site" evidence="7 10">
    <location>
        <position position="365"/>
    </location>
    <ligand>
        <name>Mg(2+)</name>
        <dbReference type="ChEBI" id="CHEBI:18420"/>
    </ligand>
</feature>
<keyword evidence="4 7" id="KW-0808">Transferase</keyword>
<keyword evidence="7" id="KW-0004">4Fe-4S</keyword>
<dbReference type="Gene3D" id="3.60.20.10">
    <property type="entry name" value="Glutamine Phosphoribosylpyrophosphate, subunit 1, domain 1"/>
    <property type="match status" value="1"/>
</dbReference>
<evidence type="ECO:0000256" key="11">
    <source>
        <dbReference type="PIRSR" id="PIRSR000485-3"/>
    </source>
</evidence>
<evidence type="ECO:0000256" key="6">
    <source>
        <dbReference type="ARBA" id="ARBA00022962"/>
    </source>
</evidence>
<comment type="pathway">
    <text evidence="1 7 8">Purine metabolism; IMP biosynthesis via de novo pathway; N(1)-(5-phospho-D-ribosyl)glycinamide from 5-phospho-alpha-D-ribose 1-diphosphate: step 1/2.</text>
</comment>
<comment type="catalytic activity">
    <reaction evidence="7 8">
        <text>5-phospho-beta-D-ribosylamine + L-glutamate + diphosphate = 5-phospho-alpha-D-ribose 1-diphosphate + L-glutamine + H2O</text>
        <dbReference type="Rhea" id="RHEA:14905"/>
        <dbReference type="ChEBI" id="CHEBI:15377"/>
        <dbReference type="ChEBI" id="CHEBI:29985"/>
        <dbReference type="ChEBI" id="CHEBI:33019"/>
        <dbReference type="ChEBI" id="CHEBI:58017"/>
        <dbReference type="ChEBI" id="CHEBI:58359"/>
        <dbReference type="ChEBI" id="CHEBI:58681"/>
        <dbReference type="EC" id="2.4.2.14"/>
    </reaction>
</comment>
<dbReference type="EMBL" id="JAIOIV010000031">
    <property type="protein sequence ID" value="MBZ0155383.1"/>
    <property type="molecule type" value="Genomic_DNA"/>
</dbReference>
<dbReference type="CDD" id="cd00715">
    <property type="entry name" value="GPATase_N"/>
    <property type="match status" value="1"/>
</dbReference>
<dbReference type="EC" id="2.4.2.14" evidence="7"/>
<feature type="binding site" evidence="7 11">
    <location>
        <position position="452"/>
    </location>
    <ligand>
        <name>[4Fe-4S] cluster</name>
        <dbReference type="ChEBI" id="CHEBI:49883"/>
    </ligand>
</feature>
<dbReference type="GO" id="GO:0000287">
    <property type="term" value="F:magnesium ion binding"/>
    <property type="evidence" value="ECO:0007669"/>
    <property type="project" value="UniProtKB-UniRule"/>
</dbReference>
<dbReference type="GO" id="GO:0009113">
    <property type="term" value="P:purine nucleobase biosynthetic process"/>
    <property type="evidence" value="ECO:0007669"/>
    <property type="project" value="UniProtKB-UniRule"/>
</dbReference>
<keyword evidence="12" id="KW-0175">Coiled coil</keyword>
<dbReference type="InterPro" id="IPR000836">
    <property type="entry name" value="PRTase_dom"/>
</dbReference>
<gene>
    <name evidence="7 14" type="primary">purF</name>
    <name evidence="14" type="ORF">K8I29_04105</name>
</gene>
<dbReference type="PROSITE" id="PS51278">
    <property type="entry name" value="GATASE_TYPE_2"/>
    <property type="match status" value="1"/>
</dbReference>
<evidence type="ECO:0000313" key="14">
    <source>
        <dbReference type="EMBL" id="MBZ0155383.1"/>
    </source>
</evidence>
<evidence type="ECO:0000256" key="10">
    <source>
        <dbReference type="PIRSR" id="PIRSR000485-2"/>
    </source>
</evidence>
<comment type="cofactor">
    <cofactor evidence="7 11">
        <name>[4Fe-4S] cluster</name>
        <dbReference type="ChEBI" id="CHEBI:49883"/>
    </cofactor>
    <text evidence="7 11">Binds 1 [4Fe-4S] cluster per subunit.</text>
</comment>
<dbReference type="GO" id="GO:0006189">
    <property type="term" value="P:'de novo' IMP biosynthetic process"/>
    <property type="evidence" value="ECO:0007669"/>
    <property type="project" value="UniProtKB-UniRule"/>
</dbReference>
<feature type="binding site" evidence="7 11">
    <location>
        <position position="402"/>
    </location>
    <ligand>
        <name>[4Fe-4S] cluster</name>
        <dbReference type="ChEBI" id="CHEBI:49883"/>
    </ligand>
</feature>
<organism evidence="14 15">
    <name type="scientific">Candidatus Nitrobium versatile</name>
    <dbReference type="NCBI Taxonomy" id="2884831"/>
    <lineage>
        <taxon>Bacteria</taxon>
        <taxon>Pseudomonadati</taxon>
        <taxon>Nitrospirota</taxon>
        <taxon>Nitrospiria</taxon>
        <taxon>Nitrospirales</taxon>
        <taxon>Nitrospiraceae</taxon>
        <taxon>Candidatus Nitrobium</taxon>
    </lineage>
</organism>
<feature type="coiled-coil region" evidence="12">
    <location>
        <begin position="116"/>
        <end position="143"/>
    </location>
</feature>
<keyword evidence="5 7" id="KW-0658">Purine biosynthesis</keyword>
<reference evidence="14" key="1">
    <citation type="journal article" date="2021" name="bioRxiv">
        <title>Unraveling nitrogen, sulfur and carbon metabolic pathways and microbial community transcriptional responses to substrate deprivation and toxicity stresses in a bioreactor mimicking anoxic brackish coastal sediment conditions.</title>
        <authorList>
            <person name="Martins P.D."/>
            <person name="Echeveste M.J."/>
            <person name="Arshad A."/>
            <person name="Kurth J."/>
            <person name="Ouboter H."/>
            <person name="Jetten M.S.M."/>
            <person name="Welte C.U."/>
        </authorList>
    </citation>
    <scope>NUCLEOTIDE SEQUENCE</scope>
    <source>
        <strain evidence="14">MAG_39</strain>
    </source>
</reference>
<feature type="active site" description="Nucleophile" evidence="7 9">
    <location>
        <position position="20"/>
    </location>
</feature>
<evidence type="ECO:0000256" key="9">
    <source>
        <dbReference type="PIRSR" id="PIRSR000485-1"/>
    </source>
</evidence>
<dbReference type="SUPFAM" id="SSF53271">
    <property type="entry name" value="PRTase-like"/>
    <property type="match status" value="1"/>
</dbReference>
<keyword evidence="7 11" id="KW-0411">Iron-sulfur</keyword>
<evidence type="ECO:0000256" key="3">
    <source>
        <dbReference type="ARBA" id="ARBA00022676"/>
    </source>
</evidence>
<keyword evidence="7 10" id="KW-0460">Magnesium</keyword>
<dbReference type="InterPro" id="IPR017932">
    <property type="entry name" value="GATase_2_dom"/>
</dbReference>
<dbReference type="HAMAP" id="MF_01931">
    <property type="entry name" value="PurF"/>
    <property type="match status" value="1"/>
</dbReference>
<dbReference type="InterPro" id="IPR029055">
    <property type="entry name" value="Ntn_hydrolases_N"/>
</dbReference>
<dbReference type="InterPro" id="IPR035584">
    <property type="entry name" value="PurF_N"/>
</dbReference>
<dbReference type="CDD" id="cd06223">
    <property type="entry name" value="PRTases_typeI"/>
    <property type="match status" value="1"/>
</dbReference>
<name>A0A953J348_9BACT</name>
<evidence type="ECO:0000256" key="4">
    <source>
        <dbReference type="ARBA" id="ARBA00022679"/>
    </source>
</evidence>
<evidence type="ECO:0000256" key="12">
    <source>
        <dbReference type="SAM" id="Coils"/>
    </source>
</evidence>
<proteinExistence type="inferred from homology"/>
<comment type="caution">
    <text evidence="14">The sequence shown here is derived from an EMBL/GenBank/DDBJ whole genome shotgun (WGS) entry which is preliminary data.</text>
</comment>
<dbReference type="Pfam" id="PF13537">
    <property type="entry name" value="GATase_7"/>
    <property type="match status" value="1"/>
</dbReference>
<evidence type="ECO:0000259" key="13">
    <source>
        <dbReference type="PROSITE" id="PS51278"/>
    </source>
</evidence>
<feature type="binding site" evidence="7 10">
    <location>
        <position position="364"/>
    </location>
    <ligand>
        <name>Mg(2+)</name>
        <dbReference type="ChEBI" id="CHEBI:18420"/>
    </ligand>
</feature>
<evidence type="ECO:0000256" key="1">
    <source>
        <dbReference type="ARBA" id="ARBA00005209"/>
    </source>
</evidence>
<evidence type="ECO:0000256" key="8">
    <source>
        <dbReference type="PIRNR" id="PIRNR000485"/>
    </source>
</evidence>
<dbReference type="Gene3D" id="3.40.50.2020">
    <property type="match status" value="1"/>
</dbReference>
<evidence type="ECO:0000256" key="2">
    <source>
        <dbReference type="ARBA" id="ARBA00010138"/>
    </source>
</evidence>
<keyword evidence="7 10" id="KW-0479">Metal-binding</keyword>
<keyword evidence="7 11" id="KW-0408">Iron</keyword>
<keyword evidence="6 7" id="KW-0315">Glutamine amidotransferase</keyword>
<dbReference type="Proteomes" id="UP000705867">
    <property type="component" value="Unassembled WGS sequence"/>
</dbReference>
<dbReference type="PANTHER" id="PTHR11907">
    <property type="entry name" value="AMIDOPHOSPHORIBOSYLTRANSFERASE"/>
    <property type="match status" value="1"/>
</dbReference>
<accession>A0A953J348</accession>